<reference evidence="3 4" key="1">
    <citation type="submission" date="2015-07" db="EMBL/GenBank/DDBJ databases">
        <authorList>
            <person name="Noorani M."/>
        </authorList>
    </citation>
    <scope>NUCLEOTIDE SEQUENCE [LARGE SCALE GENOMIC DNA]</scope>
    <source>
        <strain evidence="3">BBA 69670</strain>
    </source>
</reference>
<evidence type="ECO:0000313" key="3">
    <source>
        <dbReference type="EMBL" id="CUA72850.1"/>
    </source>
</evidence>
<keyword evidence="4" id="KW-1185">Reference proteome</keyword>
<name>A0A0K6G2X8_9AGAM</name>
<dbReference type="AlphaFoldDB" id="A0A0K6G2X8"/>
<evidence type="ECO:0008006" key="5">
    <source>
        <dbReference type="Google" id="ProtNLM"/>
    </source>
</evidence>
<dbReference type="EMBL" id="CYGV01001321">
    <property type="protein sequence ID" value="CUA72850.1"/>
    <property type="molecule type" value="Genomic_DNA"/>
</dbReference>
<evidence type="ECO:0000256" key="1">
    <source>
        <dbReference type="SAM" id="MobiDB-lite"/>
    </source>
</evidence>
<gene>
    <name evidence="3" type="ORF">RSOLAG22IIIB_10361</name>
</gene>
<evidence type="ECO:0000313" key="4">
    <source>
        <dbReference type="Proteomes" id="UP000044841"/>
    </source>
</evidence>
<proteinExistence type="predicted"/>
<dbReference type="Proteomes" id="UP000044841">
    <property type="component" value="Unassembled WGS sequence"/>
</dbReference>
<feature type="compositionally biased region" description="Polar residues" evidence="1">
    <location>
        <begin position="132"/>
        <end position="146"/>
    </location>
</feature>
<protein>
    <recommendedName>
        <fullName evidence="5">Secreted protein</fullName>
    </recommendedName>
</protein>
<keyword evidence="2" id="KW-0732">Signal</keyword>
<sequence length="176" mass="18936">MFRSTLVRLLPIFLLLAFGTIVRATPISEVRNVCAAECTSTIGIPLLENTKLNSNLQPELKSLDEKSNAKADPSDTPKNIIASFEASNARMANLPNDLTGKLHGKAQEIKALYRSISADVTAHTSKRAAAKQQGQPDSSVGNGPSLSDSQVNAIIAFETKNKYGSIQFKPGRIIDI</sequence>
<feature type="chain" id="PRO_5005502463" description="Secreted protein" evidence="2">
    <location>
        <begin position="25"/>
        <end position="176"/>
    </location>
</feature>
<organism evidence="3 4">
    <name type="scientific">Rhizoctonia solani</name>
    <dbReference type="NCBI Taxonomy" id="456999"/>
    <lineage>
        <taxon>Eukaryota</taxon>
        <taxon>Fungi</taxon>
        <taxon>Dikarya</taxon>
        <taxon>Basidiomycota</taxon>
        <taxon>Agaricomycotina</taxon>
        <taxon>Agaricomycetes</taxon>
        <taxon>Cantharellales</taxon>
        <taxon>Ceratobasidiaceae</taxon>
        <taxon>Rhizoctonia</taxon>
    </lineage>
</organism>
<feature type="signal peptide" evidence="2">
    <location>
        <begin position="1"/>
        <end position="24"/>
    </location>
</feature>
<feature type="region of interest" description="Disordered" evidence="1">
    <location>
        <begin position="124"/>
        <end position="146"/>
    </location>
</feature>
<accession>A0A0K6G2X8</accession>
<evidence type="ECO:0000256" key="2">
    <source>
        <dbReference type="SAM" id="SignalP"/>
    </source>
</evidence>